<feature type="repeat" description="WD" evidence="3">
    <location>
        <begin position="917"/>
        <end position="958"/>
    </location>
</feature>
<keyword evidence="1 3" id="KW-0853">WD repeat</keyword>
<name>A0A3G9JRW7_MICVR</name>
<sequence>MGKSSLRVRVMQKLAAEGVACAVIDPQTRGTSLSEDQWYAGTIKRLIDDLHLQEKIDFSSWWKDLAAQSISAVERFTYFIDRVLLAELSQDVVIFVEEIDNLLSLKFDTDGFFILIRSFFERRAEDLRYRRLTFAFLGVATPSDLIVSKHSLAFNIGRAVEMSGFQLQEAQPLMQGLVGKVDDPQAVLQAVLYWTGGQPFLTQRVLNLVVQEADLRLSPPDLVAQVVTSQLIDNWEAQDVPPHLKTIRDRILRSDERLRGRLLGIYQQVLDAEPPPLPIPPLSPSPPLSSRKEGGIIADESYEQIQLRLTGLVVKREGRLKVYNPIYAQVFNGQWVARALADLRPGFYGEAFKAWQEAQEEQKESFLLRGQALRDAETWAKGKRLSKEDERFLDDSQDVEKRDMERRLAAETEANQILTAAREQAESQLETANQELLETREESDRIIKKANRRNKLSLLGALGAIAIAAIAVPISIKAVDDLKIARQDVQEAEGEKKQLEQDKDQLNKDKISLNRSLAQTKINEKKANDNLKRANLNTIKAQEKYLQAQTKERAAQQQYLQAHRQVQKATLRLNQVNQDKIQAEEATAAAKEQLQLATAQKLQAETAAKIAKAAVDKAKITLAAAERDQNTILAVNRLEKAGQASLNRAQYEQVRGLVDAMRVGEEAQQLVQTQGQKGFAASPIYTLQTILDQVENRAIKPWQHQTLLAHEGTVWTAAFSPDGQRIVTASWDNTARVWDAKTGSQLALLSGHESGVYTAAFSPDGQRIVTASWDNTARVWDAKTGSQLALLSGHESGVYTAAFSPDGQRLVTASWDNTARVWSAKTGSQLALLSGHESGVYTAAFSSDGQRIVTASWDKTARVWSAKTGSQLALLSGHESGVYTAAFSSDGQRIVTASWDKTARVWSAKTGSQLALLSGHESGVYTAAFSSDGQRIVTASWDKTARVWSAKTGSQLALLSGHESGVYTAAFSSDGQRIVTASWDKTARVWSAKTGSQLALLSGHESGVYTAAFSSDGQRIVTASWDKTARVWSVENLDRLLVRGCNWLKPTFRTLSVTTSQKRKGRESKYLSRGVSWRQAAGN</sequence>
<dbReference type="Gene3D" id="2.130.10.10">
    <property type="entry name" value="YVTN repeat-like/Quinoprotein amine dehydrogenase"/>
    <property type="match status" value="4"/>
</dbReference>
<dbReference type="AlphaFoldDB" id="A0A3G9JRW7"/>
<evidence type="ECO:0000256" key="2">
    <source>
        <dbReference type="ARBA" id="ARBA00022737"/>
    </source>
</evidence>
<feature type="coiled-coil region" evidence="4">
    <location>
        <begin position="482"/>
        <end position="537"/>
    </location>
</feature>
<feature type="coiled-coil region" evidence="4">
    <location>
        <begin position="566"/>
        <end position="628"/>
    </location>
</feature>
<dbReference type="InterPro" id="IPR036322">
    <property type="entry name" value="WD40_repeat_dom_sf"/>
</dbReference>
<dbReference type="Pfam" id="PF14516">
    <property type="entry name" value="AAA_35"/>
    <property type="match status" value="1"/>
</dbReference>
<dbReference type="PRINTS" id="PR00320">
    <property type="entry name" value="GPROTEINBRPT"/>
</dbReference>
<protein>
    <submittedName>
        <fullName evidence="5">Uncharacterized protein</fullName>
    </submittedName>
</protein>
<feature type="repeat" description="WD" evidence="3">
    <location>
        <begin position="833"/>
        <end position="874"/>
    </location>
</feature>
<organism evidence="5 6">
    <name type="scientific">Microcystis viridis NIES-102</name>
    <dbReference type="NCBI Taxonomy" id="213615"/>
    <lineage>
        <taxon>Bacteria</taxon>
        <taxon>Bacillati</taxon>
        <taxon>Cyanobacteriota</taxon>
        <taxon>Cyanophyceae</taxon>
        <taxon>Oscillatoriophycideae</taxon>
        <taxon>Chroococcales</taxon>
        <taxon>Microcystaceae</taxon>
        <taxon>Microcystis</taxon>
    </lineage>
</organism>
<reference evidence="5 6" key="1">
    <citation type="submission" date="2018-11" db="EMBL/GenBank/DDBJ databases">
        <title>Complete genome sequence of Microcystis aeruginosa NIES-102.</title>
        <authorList>
            <person name="Yamaguchi H."/>
            <person name="Suzuki S."/>
            <person name="Kawachi M."/>
        </authorList>
    </citation>
    <scope>NUCLEOTIDE SEQUENCE [LARGE SCALE GENOMIC DNA]</scope>
    <source>
        <strain evidence="5 6">NIES-102</strain>
    </source>
</reference>
<dbReference type="SMART" id="SM00320">
    <property type="entry name" value="WD40"/>
    <property type="match status" value="8"/>
</dbReference>
<dbReference type="PANTHER" id="PTHR19879">
    <property type="entry name" value="TRANSCRIPTION INITIATION FACTOR TFIID"/>
    <property type="match status" value="1"/>
</dbReference>
<dbReference type="PANTHER" id="PTHR19879:SF9">
    <property type="entry name" value="TRANSCRIPTION INITIATION FACTOR TFIID SUBUNIT 5"/>
    <property type="match status" value="1"/>
</dbReference>
<dbReference type="KEGG" id="mvz:myaer102_33550"/>
<proteinExistence type="predicted"/>
<dbReference type="InterPro" id="IPR015943">
    <property type="entry name" value="WD40/YVTN_repeat-like_dom_sf"/>
</dbReference>
<accession>A0A3G9JRW7</accession>
<dbReference type="InterPro" id="IPR019775">
    <property type="entry name" value="WD40_repeat_CS"/>
</dbReference>
<dbReference type="CDD" id="cd00200">
    <property type="entry name" value="WD40"/>
    <property type="match status" value="1"/>
</dbReference>
<evidence type="ECO:0000313" key="6">
    <source>
        <dbReference type="Proteomes" id="UP000278152"/>
    </source>
</evidence>
<dbReference type="PROSITE" id="PS50082">
    <property type="entry name" value="WD_REPEATS_2"/>
    <property type="match status" value="8"/>
</dbReference>
<keyword evidence="4" id="KW-0175">Coiled coil</keyword>
<dbReference type="PROSITE" id="PS00678">
    <property type="entry name" value="WD_REPEATS_1"/>
    <property type="match status" value="2"/>
</dbReference>
<feature type="repeat" description="WD" evidence="3">
    <location>
        <begin position="1001"/>
        <end position="1042"/>
    </location>
</feature>
<feature type="repeat" description="WD" evidence="3">
    <location>
        <begin position="749"/>
        <end position="790"/>
    </location>
</feature>
<dbReference type="InterPro" id="IPR001680">
    <property type="entry name" value="WD40_rpt"/>
</dbReference>
<evidence type="ECO:0000256" key="1">
    <source>
        <dbReference type="ARBA" id="ARBA00022574"/>
    </source>
</evidence>
<keyword evidence="2" id="KW-0677">Repeat</keyword>
<evidence type="ECO:0000256" key="3">
    <source>
        <dbReference type="PROSITE-ProRule" id="PRU00221"/>
    </source>
</evidence>
<dbReference type="Proteomes" id="UP000278152">
    <property type="component" value="Chromosome"/>
</dbReference>
<feature type="repeat" description="WD" evidence="3">
    <location>
        <begin position="791"/>
        <end position="832"/>
    </location>
</feature>
<dbReference type="Pfam" id="PF00400">
    <property type="entry name" value="WD40"/>
    <property type="match status" value="8"/>
</dbReference>
<dbReference type="EMBL" id="AP019314">
    <property type="protein sequence ID" value="BBH40771.1"/>
    <property type="molecule type" value="Genomic_DNA"/>
</dbReference>
<feature type="repeat" description="WD" evidence="3">
    <location>
        <begin position="707"/>
        <end position="748"/>
    </location>
</feature>
<feature type="repeat" description="WD" evidence="3">
    <location>
        <begin position="875"/>
        <end position="916"/>
    </location>
</feature>
<dbReference type="RefSeq" id="WP_125731185.1">
    <property type="nucleotide sequence ID" value="NZ_AP019314.1"/>
</dbReference>
<dbReference type="InterPro" id="IPR020472">
    <property type="entry name" value="WD40_PAC1"/>
</dbReference>
<gene>
    <name evidence="5" type="ORF">myaer102_33550</name>
</gene>
<feature type="repeat" description="WD" evidence="3">
    <location>
        <begin position="959"/>
        <end position="1000"/>
    </location>
</feature>
<dbReference type="SUPFAM" id="SSF50978">
    <property type="entry name" value="WD40 repeat-like"/>
    <property type="match status" value="1"/>
</dbReference>
<feature type="coiled-coil region" evidence="4">
    <location>
        <begin position="408"/>
        <end position="453"/>
    </location>
</feature>
<evidence type="ECO:0000256" key="4">
    <source>
        <dbReference type="SAM" id="Coils"/>
    </source>
</evidence>
<evidence type="ECO:0000313" key="5">
    <source>
        <dbReference type="EMBL" id="BBH40771.1"/>
    </source>
</evidence>
<dbReference type="PROSITE" id="PS50294">
    <property type="entry name" value="WD_REPEATS_REGION"/>
    <property type="match status" value="8"/>
</dbReference>